<dbReference type="EMBL" id="JAFREP010000035">
    <property type="protein sequence ID" value="MBO1322416.1"/>
    <property type="molecule type" value="Genomic_DNA"/>
</dbReference>
<dbReference type="Gene3D" id="3.40.50.2000">
    <property type="entry name" value="Glycogen Phosphorylase B"/>
    <property type="match status" value="2"/>
</dbReference>
<dbReference type="PANTHER" id="PTHR45947:SF3">
    <property type="entry name" value="SULFOQUINOVOSYL TRANSFERASE SQD2"/>
    <property type="match status" value="1"/>
</dbReference>
<protein>
    <submittedName>
        <fullName evidence="3">Glycosyltransferase family 1 protein</fullName>
    </submittedName>
</protein>
<comment type="caution">
    <text evidence="3">The sequence shown here is derived from an EMBL/GenBank/DDBJ whole genome shotgun (WGS) entry which is preliminary data.</text>
</comment>
<reference evidence="3" key="1">
    <citation type="submission" date="2021-03" db="EMBL/GenBank/DDBJ databases">
        <authorList>
            <person name="Wang G."/>
        </authorList>
    </citation>
    <scope>NUCLEOTIDE SEQUENCE</scope>
    <source>
        <strain evidence="3">KCTC 12899</strain>
    </source>
</reference>
<dbReference type="Pfam" id="PF00534">
    <property type="entry name" value="Glycos_transf_1"/>
    <property type="match status" value="1"/>
</dbReference>
<keyword evidence="4" id="KW-1185">Reference proteome</keyword>
<evidence type="ECO:0000259" key="2">
    <source>
        <dbReference type="Pfam" id="PF13439"/>
    </source>
</evidence>
<evidence type="ECO:0000313" key="4">
    <source>
        <dbReference type="Proteomes" id="UP000664417"/>
    </source>
</evidence>
<gene>
    <name evidence="3" type="ORF">J3U88_28340</name>
</gene>
<dbReference type="Proteomes" id="UP000664417">
    <property type="component" value="Unassembled WGS sequence"/>
</dbReference>
<dbReference type="InterPro" id="IPR028098">
    <property type="entry name" value="Glyco_trans_4-like_N"/>
</dbReference>
<feature type="domain" description="Glycosyltransferase subfamily 4-like N-terminal" evidence="2">
    <location>
        <begin position="28"/>
        <end position="196"/>
    </location>
</feature>
<dbReference type="SUPFAM" id="SSF53756">
    <property type="entry name" value="UDP-Glycosyltransferase/glycogen phosphorylase"/>
    <property type="match status" value="1"/>
</dbReference>
<proteinExistence type="predicted"/>
<evidence type="ECO:0000259" key="1">
    <source>
        <dbReference type="Pfam" id="PF00534"/>
    </source>
</evidence>
<evidence type="ECO:0000313" key="3">
    <source>
        <dbReference type="EMBL" id="MBO1322416.1"/>
    </source>
</evidence>
<dbReference type="AlphaFoldDB" id="A0A8J7U8D4"/>
<feature type="domain" description="Glycosyl transferase family 1" evidence="1">
    <location>
        <begin position="205"/>
        <end position="363"/>
    </location>
</feature>
<accession>A0A8J7U8D4</accession>
<dbReference type="Pfam" id="PF13439">
    <property type="entry name" value="Glyco_transf_4"/>
    <property type="match status" value="1"/>
</dbReference>
<dbReference type="RefSeq" id="WP_207862389.1">
    <property type="nucleotide sequence ID" value="NZ_JAFREP010000035.1"/>
</dbReference>
<dbReference type="PANTHER" id="PTHR45947">
    <property type="entry name" value="SULFOQUINOVOSYL TRANSFERASE SQD2"/>
    <property type="match status" value="1"/>
</dbReference>
<dbReference type="InterPro" id="IPR001296">
    <property type="entry name" value="Glyco_trans_1"/>
</dbReference>
<sequence>MKHATQTPQTGKGRYNVAVVTETFPPEINGVSKTIGKMVKALLERETRIQLFRPRQKEEPGVMHHELLKVVALPGLKIPFYRELRFGLPMVRTLKKYWREERPDVVQVVTEGPLGWAAIQAAKALKIRCVTEFHTNFDAYSKYYRLSAISHLVERHLRGFHNSTELTLVPTREMKQLLTERGYRDIKVVGRGIDTKLFNHKRRDPELRRAWGLEEKDIAVIYVGRIAPEKNVALAISAFERFRAVQPRAKFIAVGDGPARLQLQKDYPHVIFAGMQKGEALAAHYASADVFLFPSVTETFGNVVLEAMSSGLAIVAFNYAAAAQYLQDDETAALVPFNEDVSFEKRVESLARLPETIERFKQAVLPLAQTCGWSRTIDDLEDALLGKGKEGVSHVGLKAQTHLVAHGPNRGPLVS</sequence>
<dbReference type="InterPro" id="IPR050194">
    <property type="entry name" value="Glycosyltransferase_grp1"/>
</dbReference>
<name>A0A8J7U8D4_9BACT</name>
<organism evidence="3 4">
    <name type="scientific">Acanthopleuribacter pedis</name>
    <dbReference type="NCBI Taxonomy" id="442870"/>
    <lineage>
        <taxon>Bacteria</taxon>
        <taxon>Pseudomonadati</taxon>
        <taxon>Acidobacteriota</taxon>
        <taxon>Holophagae</taxon>
        <taxon>Acanthopleuribacterales</taxon>
        <taxon>Acanthopleuribacteraceae</taxon>
        <taxon>Acanthopleuribacter</taxon>
    </lineage>
</organism>
<dbReference type="GO" id="GO:0016757">
    <property type="term" value="F:glycosyltransferase activity"/>
    <property type="evidence" value="ECO:0007669"/>
    <property type="project" value="InterPro"/>
</dbReference>
<dbReference type="CDD" id="cd03814">
    <property type="entry name" value="GT4-like"/>
    <property type="match status" value="1"/>
</dbReference>